<dbReference type="InterPro" id="IPR036390">
    <property type="entry name" value="WH_DNA-bd_sf"/>
</dbReference>
<evidence type="ECO:0000313" key="7">
    <source>
        <dbReference type="EMBL" id="KTS67701.1"/>
    </source>
</evidence>
<dbReference type="PRINTS" id="PR00039">
    <property type="entry name" value="HTHLYSR"/>
</dbReference>
<keyword evidence="4" id="KW-0010">Activator</keyword>
<dbReference type="FunFam" id="1.10.10.10:FF:000001">
    <property type="entry name" value="LysR family transcriptional regulator"/>
    <property type="match status" value="1"/>
</dbReference>
<dbReference type="GO" id="GO:0032993">
    <property type="term" value="C:protein-DNA complex"/>
    <property type="evidence" value="ECO:0007669"/>
    <property type="project" value="TreeGrafter"/>
</dbReference>
<dbReference type="Pfam" id="PF03466">
    <property type="entry name" value="LysR_substrate"/>
    <property type="match status" value="1"/>
</dbReference>
<evidence type="ECO:0000259" key="6">
    <source>
        <dbReference type="PROSITE" id="PS50931"/>
    </source>
</evidence>
<protein>
    <recommendedName>
        <fullName evidence="6">HTH lysR-type domain-containing protein</fullName>
    </recommendedName>
</protein>
<reference evidence="7 8" key="1">
    <citation type="journal article" date="2016" name="Front. Microbiol.">
        <title>Genomic Resource of Rice Seed Associated Bacteria.</title>
        <authorList>
            <person name="Midha S."/>
            <person name="Bansal K."/>
            <person name="Sharma S."/>
            <person name="Kumar N."/>
            <person name="Patil P.P."/>
            <person name="Chaudhry V."/>
            <person name="Patil P.B."/>
        </authorList>
    </citation>
    <scope>NUCLEOTIDE SEQUENCE [LARGE SCALE GENOMIC DNA]</scope>
    <source>
        <strain evidence="7 8">SA3</strain>
    </source>
</reference>
<dbReference type="AlphaFoldDB" id="A0A8E1RYN2"/>
<evidence type="ECO:0000256" key="3">
    <source>
        <dbReference type="ARBA" id="ARBA00023125"/>
    </source>
</evidence>
<evidence type="ECO:0000256" key="2">
    <source>
        <dbReference type="ARBA" id="ARBA00023015"/>
    </source>
</evidence>
<dbReference type="InterPro" id="IPR036388">
    <property type="entry name" value="WH-like_DNA-bd_sf"/>
</dbReference>
<evidence type="ECO:0000256" key="1">
    <source>
        <dbReference type="ARBA" id="ARBA00009437"/>
    </source>
</evidence>
<keyword evidence="3" id="KW-0238">DNA-binding</keyword>
<dbReference type="PROSITE" id="PS50931">
    <property type="entry name" value="HTH_LYSR"/>
    <property type="match status" value="1"/>
</dbReference>
<dbReference type="Gene3D" id="3.40.190.10">
    <property type="entry name" value="Periplasmic binding protein-like II"/>
    <property type="match status" value="2"/>
</dbReference>
<gene>
    <name evidence="7" type="ORF">SA3R_10195</name>
</gene>
<evidence type="ECO:0000256" key="5">
    <source>
        <dbReference type="ARBA" id="ARBA00023163"/>
    </source>
</evidence>
<dbReference type="CDD" id="cd05466">
    <property type="entry name" value="PBP2_LTTR_substrate"/>
    <property type="match status" value="1"/>
</dbReference>
<dbReference type="Proteomes" id="UP000071979">
    <property type="component" value="Unassembled WGS sequence"/>
</dbReference>
<organism evidence="7 8">
    <name type="scientific">Pantoea dispersa</name>
    <dbReference type="NCBI Taxonomy" id="59814"/>
    <lineage>
        <taxon>Bacteria</taxon>
        <taxon>Pseudomonadati</taxon>
        <taxon>Pseudomonadota</taxon>
        <taxon>Gammaproteobacteria</taxon>
        <taxon>Enterobacterales</taxon>
        <taxon>Erwiniaceae</taxon>
        <taxon>Pantoea</taxon>
    </lineage>
</organism>
<dbReference type="SUPFAM" id="SSF53850">
    <property type="entry name" value="Periplasmic binding protein-like II"/>
    <property type="match status" value="1"/>
</dbReference>
<dbReference type="InterPro" id="IPR000847">
    <property type="entry name" value="LysR_HTH_N"/>
</dbReference>
<dbReference type="EMBL" id="LDSE01000020">
    <property type="protein sequence ID" value="KTS67701.1"/>
    <property type="molecule type" value="Genomic_DNA"/>
</dbReference>
<dbReference type="Gene3D" id="1.10.10.10">
    <property type="entry name" value="Winged helix-like DNA-binding domain superfamily/Winged helix DNA-binding domain"/>
    <property type="match status" value="1"/>
</dbReference>
<keyword evidence="5" id="KW-0804">Transcription</keyword>
<dbReference type="Pfam" id="PF00126">
    <property type="entry name" value="HTH_1"/>
    <property type="match status" value="1"/>
</dbReference>
<comment type="caution">
    <text evidence="7">The sequence shown here is derived from an EMBL/GenBank/DDBJ whole genome shotgun (WGS) entry which is preliminary data.</text>
</comment>
<dbReference type="InterPro" id="IPR005119">
    <property type="entry name" value="LysR_subst-bd"/>
</dbReference>
<evidence type="ECO:0000256" key="4">
    <source>
        <dbReference type="ARBA" id="ARBA00023159"/>
    </source>
</evidence>
<feature type="domain" description="HTH lysR-type" evidence="6">
    <location>
        <begin position="1"/>
        <end position="58"/>
    </location>
</feature>
<proteinExistence type="inferred from homology"/>
<keyword evidence="2" id="KW-0805">Transcription regulation</keyword>
<dbReference type="SUPFAM" id="SSF46785">
    <property type="entry name" value="Winged helix' DNA-binding domain"/>
    <property type="match status" value="1"/>
</dbReference>
<dbReference type="GO" id="GO:0003700">
    <property type="term" value="F:DNA-binding transcription factor activity"/>
    <property type="evidence" value="ECO:0007669"/>
    <property type="project" value="InterPro"/>
</dbReference>
<dbReference type="GO" id="GO:0003677">
    <property type="term" value="F:DNA binding"/>
    <property type="evidence" value="ECO:0007669"/>
    <property type="project" value="UniProtKB-KW"/>
</dbReference>
<dbReference type="RefSeq" id="WP_058774681.1">
    <property type="nucleotide sequence ID" value="NZ_LDSD01000019.1"/>
</dbReference>
<name>A0A8E1RYN2_9GAMM</name>
<sequence length="277" mass="30554">MDKRQLKAFICVFEERNITRAAQLLNLTQPALSATIKLLEEELATTLFIRRPRGVEVTEDARVLYPQARKMLSDMQALVTRFRQPSDCLPLKIGVEGDVAPAQLAQLLTAIRQHFPTVLLSVEPGCVGDIRLACESLRCEDELFMPLFEEHYVLAYPASHALNQLETLTHDQLHPLPWVMVPTDESHQRLLPFYGAGAAAANAGSYALALDLAEAGFGVTIAPAPLVAARHRLAWRALPGQPLMRRVGICYAVQAQANPAVERLLAHFSHGAPLRTS</sequence>
<comment type="similarity">
    <text evidence="1">Belongs to the LysR transcriptional regulatory family.</text>
</comment>
<dbReference type="PANTHER" id="PTHR30346">
    <property type="entry name" value="TRANSCRIPTIONAL DUAL REGULATOR HCAR-RELATED"/>
    <property type="match status" value="1"/>
</dbReference>
<dbReference type="PANTHER" id="PTHR30346:SF26">
    <property type="entry name" value="HYDROGEN PEROXIDE-INDUCIBLE GENES ACTIVATOR"/>
    <property type="match status" value="1"/>
</dbReference>
<accession>A0A8E1RYN2</accession>
<evidence type="ECO:0000313" key="8">
    <source>
        <dbReference type="Proteomes" id="UP000071979"/>
    </source>
</evidence>